<dbReference type="GeneID" id="100912849"/>
<dbReference type="CTD" id="114841037"/>
<evidence type="ECO:0000313" key="4">
    <source>
        <dbReference type="RGD" id="6485345"/>
    </source>
</evidence>
<dbReference type="Proteomes" id="UP000234681">
    <property type="component" value="Chromosome 9"/>
</dbReference>
<dbReference type="PANTHER" id="PTHR35444">
    <property type="entry name" value="RIKEN CDNA 1700001C19 GENE"/>
    <property type="match status" value="1"/>
</dbReference>
<reference evidence="2 3" key="1">
    <citation type="submission" date="2005-09" db="EMBL/GenBank/DDBJ databases">
        <authorList>
            <person name="Mural R.J."/>
            <person name="Li P.W."/>
            <person name="Adams M.D."/>
            <person name="Amanatides P.G."/>
            <person name="Baden-Tillson H."/>
            <person name="Barnstead M."/>
            <person name="Chin S.H."/>
            <person name="Dew I."/>
            <person name="Evans C.A."/>
            <person name="Ferriera S."/>
            <person name="Flanigan M."/>
            <person name="Fosler C."/>
            <person name="Glodek A."/>
            <person name="Gu Z."/>
            <person name="Holt R.A."/>
            <person name="Jennings D."/>
            <person name="Kraft C.L."/>
            <person name="Lu F."/>
            <person name="Nguyen T."/>
            <person name="Nusskern D.R."/>
            <person name="Pfannkoch C.M."/>
            <person name="Sitter C."/>
            <person name="Sutton G.G."/>
            <person name="Venter J.C."/>
            <person name="Wang Z."/>
            <person name="Woodage T."/>
            <person name="Zheng X.H."/>
            <person name="Zhong F."/>
        </authorList>
    </citation>
    <scope>NUCLEOTIDE SEQUENCE [LARGE SCALE GENOMIC DNA]</scope>
    <source>
        <strain>BN</strain>
        <strain evidence="3">Sprague-Dawley</strain>
    </source>
</reference>
<dbReference type="PANTHER" id="PTHR35444:SF1">
    <property type="entry name" value="RIKEN CDNA 1700001C19 GENE"/>
    <property type="match status" value="1"/>
</dbReference>
<dbReference type="AGR" id="RGD:6485345"/>
<dbReference type="KEGG" id="rno:100912849"/>
<feature type="region of interest" description="Disordered" evidence="1">
    <location>
        <begin position="126"/>
        <end position="162"/>
    </location>
</feature>
<dbReference type="AlphaFoldDB" id="A6JIK1"/>
<evidence type="ECO:0000313" key="3">
    <source>
        <dbReference type="Proteomes" id="UP000234681"/>
    </source>
</evidence>
<evidence type="ECO:0000256" key="1">
    <source>
        <dbReference type="SAM" id="MobiDB-lite"/>
    </source>
</evidence>
<dbReference type="Pfam" id="PF22581">
    <property type="entry name" value="CIMIP3"/>
    <property type="match status" value="1"/>
</dbReference>
<gene>
    <name evidence="4" type="primary">Cimip3</name>
    <name evidence="2" type="ORF">rCG_43645</name>
</gene>
<dbReference type="InterPro" id="IPR054446">
    <property type="entry name" value="CIMIP3-like"/>
</dbReference>
<evidence type="ECO:0000313" key="2">
    <source>
        <dbReference type="EMBL" id="EDM18881.1"/>
    </source>
</evidence>
<dbReference type="EMBL" id="CH473987">
    <property type="protein sequence ID" value="EDM18881.1"/>
    <property type="molecule type" value="Genomic_DNA"/>
</dbReference>
<proteinExistence type="predicted"/>
<feature type="region of interest" description="Disordered" evidence="1">
    <location>
        <begin position="1"/>
        <end position="103"/>
    </location>
</feature>
<feature type="compositionally biased region" description="Basic and acidic residues" evidence="1">
    <location>
        <begin position="30"/>
        <end position="39"/>
    </location>
</feature>
<accession>A6JIK1</accession>
<dbReference type="RefSeq" id="NP_001404712.1">
    <property type="nucleotide sequence ID" value="NM_001417783.1"/>
</dbReference>
<name>A6JIK1_RAT</name>
<sequence>MRICGGVGDAERTATKNRNPTKGCKRGRGRQADLSRREGLSVPRPVLPQTEPRSVFPGDTSRPWPPAALPARAPGDRWCGRRRRSPGNASYLDSDISEKSCSASRAQKSRALRTCRCEDTAFQESQKSLIPGHRQKTTSGRKGKKVPPPTPTPLSQKWKRDRKQSLESAYVPVVVDPRGQEPDSSFRFNFYNSQYSNSLNPFYTLQKPTCGYLYQRETDHTRKCFGIPPANLVLWRSTY</sequence>
<feature type="compositionally biased region" description="Basic residues" evidence="1">
    <location>
        <begin position="133"/>
        <end position="145"/>
    </location>
</feature>
<organism evidence="2 3">
    <name type="scientific">Rattus norvegicus</name>
    <name type="common">Rat</name>
    <dbReference type="NCBI Taxonomy" id="10116"/>
    <lineage>
        <taxon>Eukaryota</taxon>
        <taxon>Metazoa</taxon>
        <taxon>Chordata</taxon>
        <taxon>Craniata</taxon>
        <taxon>Vertebrata</taxon>
        <taxon>Euteleostomi</taxon>
        <taxon>Mammalia</taxon>
        <taxon>Eutheria</taxon>
        <taxon>Euarchontoglires</taxon>
        <taxon>Glires</taxon>
        <taxon>Rodentia</taxon>
        <taxon>Myomorpha</taxon>
        <taxon>Muroidea</taxon>
        <taxon>Muridae</taxon>
        <taxon>Murinae</taxon>
        <taxon>Rattus</taxon>
    </lineage>
</organism>
<protein>
    <submittedName>
        <fullName evidence="2">RCG43645, isoform CRA_b</fullName>
    </submittedName>
</protein>
<dbReference type="RGD" id="6485345">
    <property type="gene designation" value="Cimip3"/>
</dbReference>